<dbReference type="EMBL" id="CAVNYO010000169">
    <property type="protein sequence ID" value="CAK5270920.1"/>
    <property type="molecule type" value="Genomic_DNA"/>
</dbReference>
<keyword evidence="4" id="KW-1185">Reference proteome</keyword>
<gene>
    <name evidence="1" type="ORF">MYCIT1_LOCUS15712</name>
    <name evidence="2" type="ORF">MYCIT1_LOCUS16419</name>
    <name evidence="3" type="ORF">MYCIT1_LOCUS17217</name>
</gene>
<dbReference type="EMBL" id="CAVNYO010000171">
    <property type="protein sequence ID" value="CAK5271401.1"/>
    <property type="molecule type" value="Genomic_DNA"/>
</dbReference>
<dbReference type="Proteomes" id="UP001295794">
    <property type="component" value="Unassembled WGS sequence"/>
</dbReference>
<proteinExistence type="predicted"/>
<dbReference type="EMBL" id="CAVNYO010000178">
    <property type="protein sequence ID" value="CAK5271853.1"/>
    <property type="molecule type" value="Genomic_DNA"/>
</dbReference>
<organism evidence="2 4">
    <name type="scientific">Mycena citricolor</name>
    <dbReference type="NCBI Taxonomy" id="2018698"/>
    <lineage>
        <taxon>Eukaryota</taxon>
        <taxon>Fungi</taxon>
        <taxon>Dikarya</taxon>
        <taxon>Basidiomycota</taxon>
        <taxon>Agaricomycotina</taxon>
        <taxon>Agaricomycetes</taxon>
        <taxon>Agaricomycetidae</taxon>
        <taxon>Agaricales</taxon>
        <taxon>Marasmiineae</taxon>
        <taxon>Mycenaceae</taxon>
        <taxon>Mycena</taxon>
    </lineage>
</organism>
<evidence type="ECO:0000313" key="1">
    <source>
        <dbReference type="EMBL" id="CAK5270920.1"/>
    </source>
</evidence>
<evidence type="ECO:0000313" key="4">
    <source>
        <dbReference type="Proteomes" id="UP001295794"/>
    </source>
</evidence>
<dbReference type="AlphaFoldDB" id="A0AAD2H8M5"/>
<accession>A0AAD2H8M5</accession>
<evidence type="ECO:0000313" key="2">
    <source>
        <dbReference type="EMBL" id="CAK5271401.1"/>
    </source>
</evidence>
<sequence length="418" mass="46099">MSATPATISALPPCYPSAPSYSVEPAPDEKRLEFSRRYHSRAQPTGNFVKRTEDAAVVLLEQDDDAEIPVYGRGASIRGFVTIDQDRELVSEVVVKIKGRIEAMVSEAGAHRQTILDDSHTLWSSSSSRNSSVCPGAVPFVVTLPTHFKHYSPTGARDLSLPASYELPNSTVPGLFLRISYIMQIVVTRVRSQRWNFIAKKSKLVCVPFKYSPRSQPAAPIHPVSDFFLDIKTMPEEFRQIVWQLTPRPKSSVDPLDLQLFLPASGVFALDDTLPFHVHLSGPRASLRRFAPASVSAAAGDESLAVMLVRQIVYDHHGQRAARTMPIGHAQLSCCPPQPGVAPDGDGSPASLDWTGEVRCSEQTQVASFMAGSICAQDFFVVQFRPAGCKTSQLYTTLRFSLPVRIVTESWMENSWLR</sequence>
<reference evidence="2" key="1">
    <citation type="submission" date="2023-11" db="EMBL/GenBank/DDBJ databases">
        <authorList>
            <person name="De Vega J J."/>
            <person name="De Vega J J."/>
        </authorList>
    </citation>
    <scope>NUCLEOTIDE SEQUENCE</scope>
</reference>
<evidence type="ECO:0000313" key="3">
    <source>
        <dbReference type="EMBL" id="CAK5271853.1"/>
    </source>
</evidence>
<protein>
    <submittedName>
        <fullName evidence="2">Uncharacterized protein</fullName>
    </submittedName>
</protein>
<name>A0AAD2H8M5_9AGAR</name>
<comment type="caution">
    <text evidence="2">The sequence shown here is derived from an EMBL/GenBank/DDBJ whole genome shotgun (WGS) entry which is preliminary data.</text>
</comment>